<evidence type="ECO:0000256" key="5">
    <source>
        <dbReference type="ARBA" id="ARBA00023002"/>
    </source>
</evidence>
<sequence>MSWFSNLYDRSTFSIWPRWLAAPTNDSATTYVRTVAVIGAGPSGAAVAKYLHAEGHFAKIDVFERRSVLGGVWNTDESSPICDIGKFPSPIYEGMESNLPIPVMQYFDTNFKDGTPILPDAKTTRDYLVSYGEALSGMVHFRTEVLKVEPLREQETSTHKPWLVRYRSLETSVVFEEVYDAVVVCNGRYNQPYIPDVTGLKEWQLSYPGSISHSSEFRSSERFKGKKVLIVGYSHSGSDLASHIVKQCATPLLISTRSVYQRSANDTSDDKMMLPQVKELQSEGRAVHFVDGHVETDVDHILFATGFDYEHDFLSHLDDYKEHGATGVNTNTYLHMFWTPRPTLAFVLLPLRVLAFPFAESQAAVIARTWSGRLRLPSKEAMNRWVTNTSAQRGKGRAYHTFGSQDDVKYMSDLFDLCMTADEPHAGKLPPAIDARYRWLKKNAGAIRKAAEGEGENRHQVTKPEDVGFHFEGCSDDAKPPGNGIASKTNSEDCYSPRL</sequence>
<keyword evidence="3" id="KW-0274">FAD</keyword>
<dbReference type="Pfam" id="PF00743">
    <property type="entry name" value="FMO-like"/>
    <property type="match status" value="2"/>
</dbReference>
<reference evidence="7 8" key="1">
    <citation type="submission" date="2016-03" db="EMBL/GenBank/DDBJ databases">
        <authorList>
            <person name="Ploux O."/>
        </authorList>
    </citation>
    <scope>NUCLEOTIDE SEQUENCE [LARGE SCALE GENOMIC DNA]</scope>
    <source>
        <strain evidence="7 8">URUG2</strain>
    </source>
</reference>
<accession>A0A2D3UVD7</accession>
<evidence type="ECO:0000313" key="8">
    <source>
        <dbReference type="Proteomes" id="UP000225277"/>
    </source>
</evidence>
<dbReference type="PANTHER" id="PTHR23023">
    <property type="entry name" value="DIMETHYLANILINE MONOOXYGENASE"/>
    <property type="match status" value="1"/>
</dbReference>
<dbReference type="GO" id="GO:0004499">
    <property type="term" value="F:N,N-dimethylaniline monooxygenase activity"/>
    <property type="evidence" value="ECO:0007669"/>
    <property type="project" value="InterPro"/>
</dbReference>
<dbReference type="Gene3D" id="3.50.50.60">
    <property type="entry name" value="FAD/NAD(P)-binding domain"/>
    <property type="match status" value="2"/>
</dbReference>
<gene>
    <name evidence="7" type="ORF">RCC_01897</name>
</gene>
<dbReference type="GO" id="GO:0050661">
    <property type="term" value="F:NADP binding"/>
    <property type="evidence" value="ECO:0007669"/>
    <property type="project" value="InterPro"/>
</dbReference>
<dbReference type="SUPFAM" id="SSF51905">
    <property type="entry name" value="FAD/NAD(P)-binding domain"/>
    <property type="match status" value="2"/>
</dbReference>
<keyword evidence="7" id="KW-0503">Monooxygenase</keyword>
<dbReference type="InterPro" id="IPR000960">
    <property type="entry name" value="Flavin_mOase"/>
</dbReference>
<keyword evidence="2" id="KW-0285">Flavoprotein</keyword>
<dbReference type="InterPro" id="IPR020946">
    <property type="entry name" value="Flavin_mOase-like"/>
</dbReference>
<evidence type="ECO:0000256" key="6">
    <source>
        <dbReference type="SAM" id="MobiDB-lite"/>
    </source>
</evidence>
<dbReference type="InterPro" id="IPR036188">
    <property type="entry name" value="FAD/NAD-bd_sf"/>
</dbReference>
<dbReference type="GeneID" id="35597123"/>
<evidence type="ECO:0000256" key="2">
    <source>
        <dbReference type="ARBA" id="ARBA00022630"/>
    </source>
</evidence>
<dbReference type="PRINTS" id="PR00370">
    <property type="entry name" value="FMOXYGENASE"/>
</dbReference>
<dbReference type="Proteomes" id="UP000225277">
    <property type="component" value="Unassembled WGS sequence"/>
</dbReference>
<evidence type="ECO:0000256" key="4">
    <source>
        <dbReference type="ARBA" id="ARBA00022857"/>
    </source>
</evidence>
<dbReference type="EMBL" id="FJUY01000002">
    <property type="protein sequence ID" value="CZT16057.1"/>
    <property type="molecule type" value="Genomic_DNA"/>
</dbReference>
<evidence type="ECO:0000256" key="1">
    <source>
        <dbReference type="ARBA" id="ARBA00009183"/>
    </source>
</evidence>
<dbReference type="GO" id="GO:0050660">
    <property type="term" value="F:flavin adenine dinucleotide binding"/>
    <property type="evidence" value="ECO:0007669"/>
    <property type="project" value="InterPro"/>
</dbReference>
<keyword evidence="8" id="KW-1185">Reference proteome</keyword>
<evidence type="ECO:0000313" key="7">
    <source>
        <dbReference type="EMBL" id="CZT16057.1"/>
    </source>
</evidence>
<name>A0A2D3UVD7_9PEZI</name>
<dbReference type="InterPro" id="IPR050346">
    <property type="entry name" value="FMO-like"/>
</dbReference>
<protein>
    <submittedName>
        <fullName evidence="7">Related to flavin-containing monooxygenase</fullName>
    </submittedName>
</protein>
<proteinExistence type="inferred from homology"/>
<keyword evidence="4" id="KW-0521">NADP</keyword>
<evidence type="ECO:0000256" key="3">
    <source>
        <dbReference type="ARBA" id="ARBA00022827"/>
    </source>
</evidence>
<dbReference type="AlphaFoldDB" id="A0A2D3UVD7"/>
<keyword evidence="5" id="KW-0560">Oxidoreductase</keyword>
<feature type="region of interest" description="Disordered" evidence="6">
    <location>
        <begin position="473"/>
        <end position="499"/>
    </location>
</feature>
<organism evidence="7 8">
    <name type="scientific">Ramularia collo-cygni</name>
    <dbReference type="NCBI Taxonomy" id="112498"/>
    <lineage>
        <taxon>Eukaryota</taxon>
        <taxon>Fungi</taxon>
        <taxon>Dikarya</taxon>
        <taxon>Ascomycota</taxon>
        <taxon>Pezizomycotina</taxon>
        <taxon>Dothideomycetes</taxon>
        <taxon>Dothideomycetidae</taxon>
        <taxon>Mycosphaerellales</taxon>
        <taxon>Mycosphaerellaceae</taxon>
        <taxon>Ramularia</taxon>
    </lineage>
</organism>
<dbReference type="RefSeq" id="XP_023622950.1">
    <property type="nucleotide sequence ID" value="XM_023767182.1"/>
</dbReference>
<comment type="similarity">
    <text evidence="1">Belongs to the FMO family.</text>
</comment>
<dbReference type="OrthoDB" id="66881at2759"/>